<evidence type="ECO:0000313" key="2">
    <source>
        <dbReference type="Proteomes" id="UP000324022"/>
    </source>
</evidence>
<dbReference type="AlphaFoldDB" id="A0A5C3E9D9"/>
<dbReference type="EMBL" id="OOIN01000013">
    <property type="protein sequence ID" value="SPO26191.1"/>
    <property type="molecule type" value="Genomic_DNA"/>
</dbReference>
<gene>
    <name evidence="1" type="ORF">UTRI_02467</name>
</gene>
<name>A0A5C3E9D9_9BASI</name>
<protein>
    <submittedName>
        <fullName evidence="1">Uncharacterized protein</fullName>
    </submittedName>
</protein>
<reference evidence="1 2" key="1">
    <citation type="submission" date="2018-03" db="EMBL/GenBank/DDBJ databases">
        <authorList>
            <person name="Guldener U."/>
        </authorList>
    </citation>
    <scope>NUCLEOTIDE SEQUENCE [LARGE SCALE GENOMIC DNA]</scope>
    <source>
        <strain evidence="1 2">NBRC100155</strain>
    </source>
</reference>
<keyword evidence="2" id="KW-1185">Reference proteome</keyword>
<evidence type="ECO:0000313" key="1">
    <source>
        <dbReference type="EMBL" id="SPO26191.1"/>
    </source>
</evidence>
<proteinExistence type="predicted"/>
<dbReference type="Proteomes" id="UP000324022">
    <property type="component" value="Unassembled WGS sequence"/>
</dbReference>
<organism evidence="1 2">
    <name type="scientific">Ustilago trichophora</name>
    <dbReference type="NCBI Taxonomy" id="86804"/>
    <lineage>
        <taxon>Eukaryota</taxon>
        <taxon>Fungi</taxon>
        <taxon>Dikarya</taxon>
        <taxon>Basidiomycota</taxon>
        <taxon>Ustilaginomycotina</taxon>
        <taxon>Ustilaginomycetes</taxon>
        <taxon>Ustilaginales</taxon>
        <taxon>Ustilaginaceae</taxon>
        <taxon>Ustilago</taxon>
    </lineage>
</organism>
<accession>A0A5C3E9D9</accession>
<sequence length="111" mass="12523">MQRETLKVRFGASAPTTTFRNGSWLDSGSQVRFLAQSSMISQAKRRSSHIGLKHKNLKLLRSSKLRVVANAGPSRFDMDGDSAMDVRHCQTRARCFACDLSFHLRSPRENL</sequence>